<dbReference type="EMBL" id="QQAW01000002">
    <property type="protein sequence ID" value="RDI39778.1"/>
    <property type="molecule type" value="Genomic_DNA"/>
</dbReference>
<protein>
    <submittedName>
        <fullName evidence="2 3">Glycosyltransferase</fullName>
    </submittedName>
</protein>
<dbReference type="InterPro" id="IPR001173">
    <property type="entry name" value="Glyco_trans_2-like"/>
</dbReference>
<dbReference type="SUPFAM" id="SSF53448">
    <property type="entry name" value="Nucleotide-diphospho-sugar transferases"/>
    <property type="match status" value="2"/>
</dbReference>
<organism evidence="3 4">
    <name type="scientific">Gluconacetobacter liquefaciens</name>
    <name type="common">Acetobacter liquefaciens</name>
    <dbReference type="NCBI Taxonomy" id="89584"/>
    <lineage>
        <taxon>Bacteria</taxon>
        <taxon>Pseudomonadati</taxon>
        <taxon>Pseudomonadota</taxon>
        <taxon>Alphaproteobacteria</taxon>
        <taxon>Acetobacterales</taxon>
        <taxon>Acetobacteraceae</taxon>
        <taxon>Gluconacetobacter</taxon>
    </lineage>
</organism>
<dbReference type="Gene3D" id="3.90.550.10">
    <property type="entry name" value="Spore Coat Polysaccharide Biosynthesis Protein SpsA, Chain A"/>
    <property type="match status" value="2"/>
</dbReference>
<sequence>MTSASGVNTFDVFDTLIARRCVHPVKIFSLMEKKLNIKNFAIARQAAEQTLTNQKHNIDNIYKRLQKILSVSDEYIEFIKRTEIETELENIIPIAENISKVSNGDILISDMYLPEKYIHSLLSRAGLKKEVGLIVTNYGKHHGYIWKDILSNFSVKKHIGDNAHADVFRAAEAGIPSEITNSHQISPPEKIFFDIAFTAFGELCRETRLATWSTDANERKAQINQISFNFPILFFSSISLYRLAKKLNKKRIVFSSRDCHLWIGLFEAMYPGEFTCSYYYTSRYAKVFCADDYIAYTKEFLTDDAILVDICGSGWSLEKLCDNIDVARIDAFFIHKLPKDRGHMGIKTHGKCTFHAILDEGIEVYKSYFLEMVNFTDHGMVKDIRIVNGTPCPIFFDETRSEDEMRYVTTQKQAFDACVSRMKHYDLQPILEADMTICEKLVSIFYALLSKNTFMLDLYGQNFFRETEEVEKIIADSAISRYLNYKPDVIGKVDAQIEQGLYSIRTTSAGYVYVPKAPPRESAEVIARLAGIRFSVIVPIYNTPPHLVGRMLASVQRQWFPHWQVILVDNGSTSEETRRFLNEIEDQRVTIVRTSGIGISEATNTGLTQATGEYVLFLGHGDELADNCLYALAQAIASTNADYLYSDEDRVDAAGNHLHPSFKPDWSPDTCMSLMYTGNTCCVNRQLLDSIGNLRTEYDGSHIWDLVLRITEHTSRITHVPDVLYHSRQDMPVASTQSPHASEIIACGINVRTAALRRRGQIGTLEPVEHAPGFHRVSYAVQGDPLVSIIIPSRNNGQILLRCVDSFYLRSQWKQVEFIILDNGSDQPDTLSILNELNNRDAVQVIRHDAPFNYSELNNIGVRSSRGDILLHLNDDTELLTPDALTRMIGYAQLPHVGAVGAKLLYPGEQFIQHTGVVNLSQAPEHAFIRQPKYVPGYGMRGLLEYDWSAVTGACLMMERRKFDLVGGFDETFPVAYNDIELCFRALSRQFYNVMCPSALFLHYESMSRGSDFVTAERRARVTQDWQRLYTRHPSLLMHDAFHNPNLNPHNANFTLAL</sequence>
<dbReference type="OrthoDB" id="9783791at2"/>
<dbReference type="PANTHER" id="PTHR43179">
    <property type="entry name" value="RHAMNOSYLTRANSFERASE WBBL"/>
    <property type="match status" value="1"/>
</dbReference>
<evidence type="ECO:0000313" key="5">
    <source>
        <dbReference type="Proteomes" id="UP000562982"/>
    </source>
</evidence>
<dbReference type="AlphaFoldDB" id="A0A370G7K9"/>
<feature type="domain" description="Glycosyltransferase 2-like" evidence="1">
    <location>
        <begin position="535"/>
        <end position="658"/>
    </location>
</feature>
<dbReference type="GO" id="GO:0016740">
    <property type="term" value="F:transferase activity"/>
    <property type="evidence" value="ECO:0007669"/>
    <property type="project" value="UniProtKB-KW"/>
</dbReference>
<evidence type="ECO:0000313" key="4">
    <source>
        <dbReference type="Proteomes" id="UP000254958"/>
    </source>
</evidence>
<evidence type="ECO:0000313" key="3">
    <source>
        <dbReference type="EMBL" id="RDI39778.1"/>
    </source>
</evidence>
<keyword evidence="4" id="KW-1185">Reference proteome</keyword>
<gene>
    <name evidence="3" type="ORF">C7453_102574</name>
    <name evidence="2" type="ORF">HLH32_06120</name>
</gene>
<proteinExistence type="predicted"/>
<comment type="caution">
    <text evidence="3">The sequence shown here is derived from an EMBL/GenBank/DDBJ whole genome shotgun (WGS) entry which is preliminary data.</text>
</comment>
<dbReference type="PANTHER" id="PTHR43179:SF7">
    <property type="entry name" value="RHAMNOSYLTRANSFERASE WBBL"/>
    <property type="match status" value="1"/>
</dbReference>
<dbReference type="RefSeq" id="WP_114726595.1">
    <property type="nucleotide sequence ID" value="NZ_BJMI01000009.1"/>
</dbReference>
<feature type="domain" description="Glycosyltransferase 2-like" evidence="1">
    <location>
        <begin position="788"/>
        <end position="914"/>
    </location>
</feature>
<dbReference type="Proteomes" id="UP000254958">
    <property type="component" value="Unassembled WGS sequence"/>
</dbReference>
<dbReference type="Proteomes" id="UP000562982">
    <property type="component" value="Unassembled WGS sequence"/>
</dbReference>
<reference evidence="3 4" key="1">
    <citation type="submission" date="2018-07" db="EMBL/GenBank/DDBJ databases">
        <title>Genomic Encyclopedia of Type Strains, Phase IV (KMG-IV): sequencing the most valuable type-strain genomes for metagenomic binning, comparative biology and taxonomic classification.</title>
        <authorList>
            <person name="Goeker M."/>
        </authorList>
    </citation>
    <scope>NUCLEOTIDE SEQUENCE [LARGE SCALE GENOMIC DNA]</scope>
    <source>
        <strain evidence="3 4">DSM 5603</strain>
    </source>
</reference>
<accession>A0A370G7K9</accession>
<dbReference type="Pfam" id="PF00535">
    <property type="entry name" value="Glycos_transf_2"/>
    <property type="match status" value="2"/>
</dbReference>
<evidence type="ECO:0000259" key="1">
    <source>
        <dbReference type="Pfam" id="PF00535"/>
    </source>
</evidence>
<evidence type="ECO:0000313" key="2">
    <source>
        <dbReference type="EMBL" id="MBB2185962.1"/>
    </source>
</evidence>
<dbReference type="EMBL" id="JABEQI010000002">
    <property type="protein sequence ID" value="MBB2185962.1"/>
    <property type="molecule type" value="Genomic_DNA"/>
</dbReference>
<name>A0A370G7K9_GLULI</name>
<keyword evidence="3" id="KW-0808">Transferase</keyword>
<dbReference type="InterPro" id="IPR029044">
    <property type="entry name" value="Nucleotide-diphossugar_trans"/>
</dbReference>
<reference evidence="2 5" key="2">
    <citation type="submission" date="2020-04" db="EMBL/GenBank/DDBJ databases">
        <title>Description of novel Gluconacetobacter.</title>
        <authorList>
            <person name="Sombolestani A."/>
        </authorList>
    </citation>
    <scope>NUCLEOTIDE SEQUENCE [LARGE SCALE GENOMIC DNA]</scope>
    <source>
        <strain evidence="2 5">LMG 1382</strain>
    </source>
</reference>